<evidence type="ECO:0000313" key="2">
    <source>
        <dbReference type="EMBL" id="KAF2646973.1"/>
    </source>
</evidence>
<dbReference type="Proteomes" id="UP000799324">
    <property type="component" value="Unassembled WGS sequence"/>
</dbReference>
<organism evidence="2 3">
    <name type="scientific">Lophiostoma macrostomum CBS 122681</name>
    <dbReference type="NCBI Taxonomy" id="1314788"/>
    <lineage>
        <taxon>Eukaryota</taxon>
        <taxon>Fungi</taxon>
        <taxon>Dikarya</taxon>
        <taxon>Ascomycota</taxon>
        <taxon>Pezizomycotina</taxon>
        <taxon>Dothideomycetes</taxon>
        <taxon>Pleosporomycetidae</taxon>
        <taxon>Pleosporales</taxon>
        <taxon>Lophiostomataceae</taxon>
        <taxon>Lophiostoma</taxon>
    </lineage>
</organism>
<dbReference type="EMBL" id="MU004969">
    <property type="protein sequence ID" value="KAF2646973.1"/>
    <property type="molecule type" value="Genomic_DNA"/>
</dbReference>
<feature type="coiled-coil region" evidence="1">
    <location>
        <begin position="7"/>
        <end position="60"/>
    </location>
</feature>
<keyword evidence="1" id="KW-0175">Coiled coil</keyword>
<proteinExistence type="predicted"/>
<keyword evidence="3" id="KW-1185">Reference proteome</keyword>
<accession>A0A6A6SK26</accession>
<reference evidence="2" key="1">
    <citation type="journal article" date="2020" name="Stud. Mycol.">
        <title>101 Dothideomycetes genomes: a test case for predicting lifestyles and emergence of pathogens.</title>
        <authorList>
            <person name="Haridas S."/>
            <person name="Albert R."/>
            <person name="Binder M."/>
            <person name="Bloem J."/>
            <person name="Labutti K."/>
            <person name="Salamov A."/>
            <person name="Andreopoulos B."/>
            <person name="Baker S."/>
            <person name="Barry K."/>
            <person name="Bills G."/>
            <person name="Bluhm B."/>
            <person name="Cannon C."/>
            <person name="Castanera R."/>
            <person name="Culley D."/>
            <person name="Daum C."/>
            <person name="Ezra D."/>
            <person name="Gonzalez J."/>
            <person name="Henrissat B."/>
            <person name="Kuo A."/>
            <person name="Liang C."/>
            <person name="Lipzen A."/>
            <person name="Lutzoni F."/>
            <person name="Magnuson J."/>
            <person name="Mondo S."/>
            <person name="Nolan M."/>
            <person name="Ohm R."/>
            <person name="Pangilinan J."/>
            <person name="Park H.-J."/>
            <person name="Ramirez L."/>
            <person name="Alfaro M."/>
            <person name="Sun H."/>
            <person name="Tritt A."/>
            <person name="Yoshinaga Y."/>
            <person name="Zwiers L.-H."/>
            <person name="Turgeon B."/>
            <person name="Goodwin S."/>
            <person name="Spatafora J."/>
            <person name="Crous P."/>
            <person name="Grigoriev I."/>
        </authorList>
    </citation>
    <scope>NUCLEOTIDE SEQUENCE</scope>
    <source>
        <strain evidence="2">CBS 122681</strain>
    </source>
</reference>
<evidence type="ECO:0000313" key="3">
    <source>
        <dbReference type="Proteomes" id="UP000799324"/>
    </source>
</evidence>
<sequence>MNSVTILAEENRKLRQTSQRRQRRQQQQRQYIASGGALQAEQGQLLAAEAERVAQQVEQEERKDLVYAAIVAII</sequence>
<gene>
    <name evidence="2" type="ORF">K491DRAFT_723950</name>
</gene>
<protein>
    <submittedName>
        <fullName evidence="2">Uncharacterized protein</fullName>
    </submittedName>
</protein>
<name>A0A6A6SK26_9PLEO</name>
<dbReference type="AlphaFoldDB" id="A0A6A6SK26"/>
<evidence type="ECO:0000256" key="1">
    <source>
        <dbReference type="SAM" id="Coils"/>
    </source>
</evidence>